<dbReference type="VEuPathDB" id="TriTrypDB:TvY486_0201050"/>
<name>G0TRX0_TRYVY</name>
<gene>
    <name evidence="2" type="ORF">TVY486_0201050</name>
</gene>
<organism evidence="2">
    <name type="scientific">Trypanosoma vivax (strain Y486)</name>
    <dbReference type="NCBI Taxonomy" id="1055687"/>
    <lineage>
        <taxon>Eukaryota</taxon>
        <taxon>Discoba</taxon>
        <taxon>Euglenozoa</taxon>
        <taxon>Kinetoplastea</taxon>
        <taxon>Metakinetoplastina</taxon>
        <taxon>Trypanosomatida</taxon>
        <taxon>Trypanosomatidae</taxon>
        <taxon>Trypanosoma</taxon>
        <taxon>Duttonella</taxon>
    </lineage>
</organism>
<protein>
    <submittedName>
        <fullName evidence="2">Uncharacterized protein</fullName>
    </submittedName>
</protein>
<dbReference type="EMBL" id="HE573018">
    <property type="protein sequence ID" value="CCC46693.1"/>
    <property type="molecule type" value="Genomic_DNA"/>
</dbReference>
<reference evidence="2" key="1">
    <citation type="journal article" date="2012" name="Proc. Natl. Acad. Sci. U.S.A.">
        <title>Antigenic diversity is generated by distinct evolutionary mechanisms in African trypanosome species.</title>
        <authorList>
            <person name="Jackson A.P."/>
            <person name="Berry A."/>
            <person name="Aslett M."/>
            <person name="Allison H.C."/>
            <person name="Burton P."/>
            <person name="Vavrova-Anderson J."/>
            <person name="Brown R."/>
            <person name="Browne H."/>
            <person name="Corton N."/>
            <person name="Hauser H."/>
            <person name="Gamble J."/>
            <person name="Gilderthorp R."/>
            <person name="Marcello L."/>
            <person name="McQuillan J."/>
            <person name="Otto T.D."/>
            <person name="Quail M.A."/>
            <person name="Sanders M.J."/>
            <person name="van Tonder A."/>
            <person name="Ginger M.L."/>
            <person name="Field M.C."/>
            <person name="Barry J.D."/>
            <person name="Hertz-Fowler C."/>
            <person name="Berriman M."/>
        </authorList>
    </citation>
    <scope>NUCLEOTIDE SEQUENCE</scope>
    <source>
        <strain evidence="2">Y486</strain>
    </source>
</reference>
<evidence type="ECO:0000313" key="2">
    <source>
        <dbReference type="EMBL" id="CCC46693.1"/>
    </source>
</evidence>
<feature type="region of interest" description="Disordered" evidence="1">
    <location>
        <begin position="62"/>
        <end position="84"/>
    </location>
</feature>
<feature type="compositionally biased region" description="Acidic residues" evidence="1">
    <location>
        <begin position="74"/>
        <end position="84"/>
    </location>
</feature>
<proteinExistence type="predicted"/>
<evidence type="ECO:0000256" key="1">
    <source>
        <dbReference type="SAM" id="MobiDB-lite"/>
    </source>
</evidence>
<dbReference type="AlphaFoldDB" id="G0TRX0"/>
<accession>G0TRX0</accession>
<feature type="compositionally biased region" description="Basic and acidic residues" evidence="1">
    <location>
        <begin position="62"/>
        <end position="73"/>
    </location>
</feature>
<dbReference type="Gene3D" id="1.20.1260.80">
    <property type="match status" value="1"/>
</dbReference>
<sequence>MVLPLRKFLFSFSLPILYELKRHEAQLNNQSTKVVSHLMVTETALLLLFLVCMASATATEAEQSKKIKTKQEEEKDEDADLDDEVDAFVGSKEAPRTTVRQMITLCTLVKQVFGVNASANRLARRAQKSVAMTKQCLVEITQMARTAGNMPPMAGGSQLLNGAYDPFNVTLVTIEKEMNDAVNASIASRNAADASTILVGKMMGALQVLVRNISLIVGVLNSGRSTVIQLKCDGSNARVTGDSIAQALEEVFTAGVERGIRDIHSLLNLVEGERHNFEELIKALRELMLSVVSANDALQRARAAKSALSSVLTLRSTFGINVSSKRRWLSDKMIDADGFFIGGTPTHSYKLPPLVVPLLLLSCAAVQ</sequence>